<dbReference type="AlphaFoldDB" id="A0A0F9D1U8"/>
<reference evidence="1" key="1">
    <citation type="journal article" date="2015" name="Nature">
        <title>Complex archaea that bridge the gap between prokaryotes and eukaryotes.</title>
        <authorList>
            <person name="Spang A."/>
            <person name="Saw J.H."/>
            <person name="Jorgensen S.L."/>
            <person name="Zaremba-Niedzwiedzka K."/>
            <person name="Martijn J."/>
            <person name="Lind A.E."/>
            <person name="van Eijk R."/>
            <person name="Schleper C."/>
            <person name="Guy L."/>
            <person name="Ettema T.J."/>
        </authorList>
    </citation>
    <scope>NUCLEOTIDE SEQUENCE</scope>
</reference>
<protein>
    <submittedName>
        <fullName evidence="1">Uncharacterized protein</fullName>
    </submittedName>
</protein>
<dbReference type="EMBL" id="LAZR01030746">
    <property type="protein sequence ID" value="KKL55708.1"/>
    <property type="molecule type" value="Genomic_DNA"/>
</dbReference>
<sequence>MNPKALLKKYRNRKIEINEGYKLSRGLRMVSGGDNIDETCRMLNEINEKGLIRNIIFKERKHGFIMGINTHNKEEMKELRKIFEKYNTPTFEIEEKGCLKL</sequence>
<gene>
    <name evidence="1" type="ORF">LCGC14_2252720</name>
</gene>
<name>A0A0F9D1U8_9ZZZZ</name>
<organism evidence="1">
    <name type="scientific">marine sediment metagenome</name>
    <dbReference type="NCBI Taxonomy" id="412755"/>
    <lineage>
        <taxon>unclassified sequences</taxon>
        <taxon>metagenomes</taxon>
        <taxon>ecological metagenomes</taxon>
    </lineage>
</organism>
<accession>A0A0F9D1U8</accession>
<evidence type="ECO:0000313" key="1">
    <source>
        <dbReference type="EMBL" id="KKL55708.1"/>
    </source>
</evidence>
<proteinExistence type="predicted"/>
<comment type="caution">
    <text evidence="1">The sequence shown here is derived from an EMBL/GenBank/DDBJ whole genome shotgun (WGS) entry which is preliminary data.</text>
</comment>